<gene>
    <name evidence="2" type="ORF">ABOD76_15550</name>
</gene>
<sequence length="417" mass="42313">MTTPPISAPLSPWRQLLQDLSPSALLSGLVAVIVGIAGPTVLVYAVAASAHLPERAVLSWVWASTVICGLVTVLLSLRTRQPILSTWSTPGIAFLATALPGHSLPEAAGAFVVSGLLVVLLGTLPPLTRLMQRIPGPLAAALNAAILLPFGFHAVQALTRQPLLVGGMIAAYVGLRVLAPRWAVAGVLGAGIVLSAVLGLLHHVAIPLAPVHPQLLRPEFSLRGVLDLALPLTLLAFTGQVVPGMAVLQTLGYRPPAGLIVRTTGVASVAAAFVGCHSLTLGALLANIVAGPEAHPDPKRRYVAAVTAGTLNIVVGSFAGTFLAVMSVLPQDAITALAGLALLAAMASSLQAALQGPGGRLAAPTVLIVTLSGIAPLGIGAAFWGILAGLAVHALERPRAARPAPAPTVPVPDPNAR</sequence>
<feature type="transmembrane region" description="Helical" evidence="1">
    <location>
        <begin position="333"/>
        <end position="354"/>
    </location>
</feature>
<proteinExistence type="predicted"/>
<feature type="transmembrane region" description="Helical" evidence="1">
    <location>
        <begin position="136"/>
        <end position="155"/>
    </location>
</feature>
<feature type="transmembrane region" description="Helical" evidence="1">
    <location>
        <begin position="24"/>
        <end position="47"/>
    </location>
</feature>
<organism evidence="2">
    <name type="scientific">Deinococcus sonorensis KR-87</name>
    <dbReference type="NCBI Taxonomy" id="694439"/>
    <lineage>
        <taxon>Bacteria</taxon>
        <taxon>Thermotogati</taxon>
        <taxon>Deinococcota</taxon>
        <taxon>Deinococci</taxon>
        <taxon>Deinococcales</taxon>
        <taxon>Deinococcaceae</taxon>
        <taxon>Deinococcus</taxon>
    </lineage>
</organism>
<dbReference type="RefSeq" id="WP_350242881.1">
    <property type="nucleotide sequence ID" value="NZ_CP158299.1"/>
</dbReference>
<feature type="transmembrane region" description="Helical" evidence="1">
    <location>
        <begin position="107"/>
        <end position="124"/>
    </location>
</feature>
<keyword evidence="1" id="KW-0472">Membrane</keyword>
<feature type="transmembrane region" description="Helical" evidence="1">
    <location>
        <begin position="228"/>
        <end position="248"/>
    </location>
</feature>
<keyword evidence="1" id="KW-1133">Transmembrane helix</keyword>
<dbReference type="InterPro" id="IPR004711">
    <property type="entry name" value="Benzoate_Transporter"/>
</dbReference>
<accession>A0AAU7U8A7</accession>
<name>A0AAU7U8A7_9DEIO</name>
<dbReference type="PANTHER" id="PTHR30199">
    <property type="entry name" value="MFS FAMILY TRANSPORTER, PREDICTED SUBSTRATE BENZOATE"/>
    <property type="match status" value="1"/>
</dbReference>
<evidence type="ECO:0000256" key="1">
    <source>
        <dbReference type="SAM" id="Phobius"/>
    </source>
</evidence>
<feature type="transmembrane region" description="Helical" evidence="1">
    <location>
        <begin position="302"/>
        <end position="326"/>
    </location>
</feature>
<reference evidence="2" key="1">
    <citation type="submission" date="2024-06" db="EMBL/GenBank/DDBJ databases">
        <title>Draft Genome Sequence of Deinococcus sonorensis Type Strain KR-87, a Biofilm Producing Representative of the Genus Deinococcus.</title>
        <authorList>
            <person name="Boren L.S."/>
            <person name="Grosso R.A."/>
            <person name="Hugenberg-Cox A.N."/>
            <person name="Hill J.T.E."/>
            <person name="Albert C.M."/>
            <person name="Tuohy J.M."/>
        </authorList>
    </citation>
    <scope>NUCLEOTIDE SEQUENCE</scope>
    <source>
        <strain evidence="2">KR-87</strain>
    </source>
</reference>
<dbReference type="NCBIfam" id="TIGR00843">
    <property type="entry name" value="benE"/>
    <property type="match status" value="1"/>
</dbReference>
<dbReference type="EMBL" id="CP158299">
    <property type="protein sequence ID" value="XBV84844.1"/>
    <property type="molecule type" value="Genomic_DNA"/>
</dbReference>
<feature type="transmembrane region" description="Helical" evidence="1">
    <location>
        <begin position="269"/>
        <end position="290"/>
    </location>
</feature>
<feature type="transmembrane region" description="Helical" evidence="1">
    <location>
        <begin position="186"/>
        <end position="208"/>
    </location>
</feature>
<feature type="transmembrane region" description="Helical" evidence="1">
    <location>
        <begin position="161"/>
        <end position="179"/>
    </location>
</feature>
<dbReference type="GO" id="GO:0042925">
    <property type="term" value="F:benzoate transmembrane transporter activity"/>
    <property type="evidence" value="ECO:0007669"/>
    <property type="project" value="InterPro"/>
</dbReference>
<evidence type="ECO:0000313" key="2">
    <source>
        <dbReference type="EMBL" id="XBV84844.1"/>
    </source>
</evidence>
<feature type="transmembrane region" description="Helical" evidence="1">
    <location>
        <begin position="59"/>
        <end position="77"/>
    </location>
</feature>
<dbReference type="AlphaFoldDB" id="A0AAU7U8A7"/>
<feature type="transmembrane region" description="Helical" evidence="1">
    <location>
        <begin position="366"/>
        <end position="392"/>
    </location>
</feature>
<dbReference type="KEGG" id="dsc:ABOD76_15550"/>
<protein>
    <submittedName>
        <fullName evidence="2">Benzoate/H(+) symporter BenE family transporter</fullName>
    </submittedName>
</protein>
<dbReference type="GO" id="GO:0005886">
    <property type="term" value="C:plasma membrane"/>
    <property type="evidence" value="ECO:0007669"/>
    <property type="project" value="TreeGrafter"/>
</dbReference>
<dbReference type="Pfam" id="PF03594">
    <property type="entry name" value="BenE"/>
    <property type="match status" value="1"/>
</dbReference>
<keyword evidence="1" id="KW-0812">Transmembrane</keyword>
<dbReference type="PANTHER" id="PTHR30199:SF0">
    <property type="entry name" value="INNER MEMBRANE PROTEIN YDCO"/>
    <property type="match status" value="1"/>
</dbReference>